<evidence type="ECO:0000259" key="1">
    <source>
        <dbReference type="Pfam" id="PF05685"/>
    </source>
</evidence>
<dbReference type="AlphaFoldDB" id="A0A3D9JMP7"/>
<dbReference type="CDD" id="cd06260">
    <property type="entry name" value="DUF820-like"/>
    <property type="match status" value="1"/>
</dbReference>
<proteinExistence type="predicted"/>
<dbReference type="InterPro" id="IPR011335">
    <property type="entry name" value="Restrct_endonuc-II-like"/>
</dbReference>
<evidence type="ECO:0000313" key="2">
    <source>
        <dbReference type="EMBL" id="RED75244.1"/>
    </source>
</evidence>
<dbReference type="Proteomes" id="UP000256977">
    <property type="component" value="Unassembled WGS sequence"/>
</dbReference>
<dbReference type="EMBL" id="QRDZ01000016">
    <property type="protein sequence ID" value="RED75244.1"/>
    <property type="molecule type" value="Genomic_DNA"/>
</dbReference>
<evidence type="ECO:0000313" key="3">
    <source>
        <dbReference type="Proteomes" id="UP000256977"/>
    </source>
</evidence>
<dbReference type="SUPFAM" id="SSF52980">
    <property type="entry name" value="Restriction endonuclease-like"/>
    <property type="match status" value="1"/>
</dbReference>
<dbReference type="InterPro" id="IPR008538">
    <property type="entry name" value="Uma2"/>
</dbReference>
<keyword evidence="3" id="KW-1185">Reference proteome</keyword>
<dbReference type="RefSeq" id="WP_116062354.1">
    <property type="nucleotide sequence ID" value="NZ_QRDZ01000016.1"/>
</dbReference>
<name>A0A3D9JMP7_9BACL</name>
<dbReference type="PANTHER" id="PTHR36558">
    <property type="entry name" value="GLR1098 PROTEIN"/>
    <property type="match status" value="1"/>
</dbReference>
<keyword evidence="2" id="KW-0378">Hydrolase</keyword>
<dbReference type="Gene3D" id="3.90.1570.10">
    <property type="entry name" value="tt1808, chain A"/>
    <property type="match status" value="1"/>
</dbReference>
<reference evidence="2 3" key="1">
    <citation type="submission" date="2018-07" db="EMBL/GenBank/DDBJ databases">
        <title>Genomic Encyclopedia of Type Strains, Phase III (KMG-III): the genomes of soil and plant-associated and newly described type strains.</title>
        <authorList>
            <person name="Whitman W."/>
        </authorList>
    </citation>
    <scope>NUCLEOTIDE SEQUENCE [LARGE SCALE GENOMIC DNA]</scope>
    <source>
        <strain evidence="2 3">CECT 7287</strain>
    </source>
</reference>
<dbReference type="GO" id="GO:0004519">
    <property type="term" value="F:endonuclease activity"/>
    <property type="evidence" value="ECO:0007669"/>
    <property type="project" value="UniProtKB-KW"/>
</dbReference>
<organism evidence="2 3">
    <name type="scientific">Cohnella phaseoli</name>
    <dbReference type="NCBI Taxonomy" id="456490"/>
    <lineage>
        <taxon>Bacteria</taxon>
        <taxon>Bacillati</taxon>
        <taxon>Bacillota</taxon>
        <taxon>Bacilli</taxon>
        <taxon>Bacillales</taxon>
        <taxon>Paenibacillaceae</taxon>
        <taxon>Cohnella</taxon>
    </lineage>
</organism>
<dbReference type="PANTHER" id="PTHR36558:SF1">
    <property type="entry name" value="RESTRICTION ENDONUCLEASE DOMAIN-CONTAINING PROTEIN-RELATED"/>
    <property type="match status" value="1"/>
</dbReference>
<dbReference type="OrthoDB" id="9808428at2"/>
<protein>
    <submittedName>
        <fullName evidence="2">Uma2 family endonuclease</fullName>
    </submittedName>
</protein>
<gene>
    <name evidence="2" type="ORF">DFP98_11646</name>
</gene>
<feature type="domain" description="Putative restriction endonuclease" evidence="1">
    <location>
        <begin position="14"/>
        <end position="183"/>
    </location>
</feature>
<accession>A0A3D9JMP7</accession>
<comment type="caution">
    <text evidence="2">The sequence shown here is derived from an EMBL/GenBank/DDBJ whole genome shotgun (WGS) entry which is preliminary data.</text>
</comment>
<keyword evidence="2" id="KW-0255">Endonuclease</keyword>
<keyword evidence="2" id="KW-0540">Nuclease</keyword>
<dbReference type="InterPro" id="IPR012296">
    <property type="entry name" value="Nuclease_put_TT1808"/>
</dbReference>
<sequence length="190" mass="21402">MKMPLEQSKLTYRQYLRWPEGARIELIDGNVYNMTPAPSRMHQKILMALSSRFEAHLRGKTCEVYPAPFDVRLPKPGVADEDTDTVVQPDITVVCDVSKLDDRGCKGAPDLVVEIISPGSLKLDISTKKSLYESSGIKEYWIVYPSEKIVTIYTLSASGKYELLESYSVDDVIPVSIFPDFVIHANEIWA</sequence>
<dbReference type="Pfam" id="PF05685">
    <property type="entry name" value="Uma2"/>
    <property type="match status" value="1"/>
</dbReference>